<evidence type="ECO:0008006" key="4">
    <source>
        <dbReference type="Google" id="ProtNLM"/>
    </source>
</evidence>
<keyword evidence="1" id="KW-0472">Membrane</keyword>
<dbReference type="EMBL" id="JANUEK010000002">
    <property type="protein sequence ID" value="MCS4279166.1"/>
    <property type="molecule type" value="Genomic_DNA"/>
</dbReference>
<comment type="caution">
    <text evidence="2">The sequence shown here is derived from an EMBL/GenBank/DDBJ whole genome shotgun (WGS) entry which is preliminary data.</text>
</comment>
<protein>
    <recommendedName>
        <fullName evidence="4">Peptidase MA-like domain-containing protein</fullName>
    </recommendedName>
</protein>
<accession>A0AAW5PGM4</accession>
<evidence type="ECO:0000313" key="3">
    <source>
        <dbReference type="Proteomes" id="UP001320691"/>
    </source>
</evidence>
<reference evidence="2" key="1">
    <citation type="submission" date="2022-08" db="EMBL/GenBank/DDBJ databases">
        <title>Genomic analyses of the natural microbiome of Caenorhabditis elegans.</title>
        <authorList>
            <person name="Samuel B."/>
        </authorList>
    </citation>
    <scope>NUCLEOTIDE SEQUENCE</scope>
    <source>
        <strain evidence="2">BIGb0277</strain>
    </source>
</reference>
<gene>
    <name evidence="2" type="ORF">M2412_001133</name>
</gene>
<evidence type="ECO:0000256" key="1">
    <source>
        <dbReference type="SAM" id="Phobius"/>
    </source>
</evidence>
<dbReference type="RefSeq" id="WP_259259938.1">
    <property type="nucleotide sequence ID" value="NZ_JANUEK010000002.1"/>
</dbReference>
<dbReference type="AlphaFoldDB" id="A0AAW5PGM4"/>
<feature type="transmembrane region" description="Helical" evidence="1">
    <location>
        <begin position="217"/>
        <end position="234"/>
    </location>
</feature>
<keyword evidence="1" id="KW-1133">Transmembrane helix</keyword>
<proteinExistence type="predicted"/>
<organism evidence="2 3">
    <name type="scientific">Stenotrophomonas rhizophila</name>
    <dbReference type="NCBI Taxonomy" id="216778"/>
    <lineage>
        <taxon>Bacteria</taxon>
        <taxon>Pseudomonadati</taxon>
        <taxon>Pseudomonadota</taxon>
        <taxon>Gammaproteobacteria</taxon>
        <taxon>Lysobacterales</taxon>
        <taxon>Lysobacteraceae</taxon>
        <taxon>Stenotrophomonas</taxon>
    </lineage>
</organism>
<dbReference type="Proteomes" id="UP001320691">
    <property type="component" value="Unassembled WGS sequence"/>
</dbReference>
<sequence>MNTPLPLAAPSAGTHRPQMRALYDQLATHLGFPAEKLPTLVFDRPGLASAKATFNMQARRITIGQACEGEFVQWGAYPFQLTVAHELTHAVLYEAGYGATGHADAFLAVYGLVLGKMDINLVELEMERCATQNWPADVPPSLRRLHLRRARHVLSHLETYGQQQSPWPLLSEAKDALAYARQHFYGGSVWWTDRWTDYLTDHGKRGAANLIPAVKRGAGGVVLVLAVWLFRYPLMNRRGPMRSRYDTCLMSLTRPSRR</sequence>
<keyword evidence="1" id="KW-0812">Transmembrane</keyword>
<name>A0AAW5PGM4_9GAMM</name>
<evidence type="ECO:0000313" key="2">
    <source>
        <dbReference type="EMBL" id="MCS4279166.1"/>
    </source>
</evidence>